<evidence type="ECO:0000313" key="2">
    <source>
        <dbReference type="EMBL" id="EKR56609.1"/>
    </source>
</evidence>
<dbReference type="Gene3D" id="3.40.50.150">
    <property type="entry name" value="Vaccinia Virus protein VP39"/>
    <property type="match status" value="1"/>
</dbReference>
<dbReference type="AlphaFoldDB" id="A0A0E2D929"/>
<dbReference type="InterPro" id="IPR025714">
    <property type="entry name" value="Methyltranfer_dom"/>
</dbReference>
<proteinExistence type="predicted"/>
<accession>A0A0E2D929</accession>
<dbReference type="PANTHER" id="PTHR43861">
    <property type="entry name" value="TRANS-ACONITATE 2-METHYLTRANSFERASE-RELATED"/>
    <property type="match status" value="1"/>
</dbReference>
<dbReference type="CDD" id="cd02440">
    <property type="entry name" value="AdoMet_MTases"/>
    <property type="match status" value="1"/>
</dbReference>
<name>A0A0E2D929_LEPIR</name>
<dbReference type="SUPFAM" id="SSF53335">
    <property type="entry name" value="S-adenosyl-L-methionine-dependent methyltransferases"/>
    <property type="match status" value="1"/>
</dbReference>
<dbReference type="EMBL" id="AHNR02000014">
    <property type="protein sequence ID" value="EKR56609.1"/>
    <property type="molecule type" value="Genomic_DNA"/>
</dbReference>
<reference evidence="2 3" key="1">
    <citation type="submission" date="2012-10" db="EMBL/GenBank/DDBJ databases">
        <authorList>
            <person name="Harkins D.M."/>
            <person name="Durkin A.S."/>
            <person name="Brinkac L.M."/>
            <person name="Haft D.H."/>
            <person name="Selengut J.D."/>
            <person name="Sanka R."/>
            <person name="DePew J."/>
            <person name="Purushe J."/>
            <person name="Chanthongthip A."/>
            <person name="Lattana O."/>
            <person name="Phetsouvanh R."/>
            <person name="Newton P.N."/>
            <person name="Vinetz J.M."/>
            <person name="Sutton G.G."/>
            <person name="Nierman W.C."/>
            <person name="Fouts D.E."/>
        </authorList>
    </citation>
    <scope>NUCLEOTIDE SEQUENCE [LARGE SCALE GENOMIC DNA]</scope>
    <source>
        <strain evidence="2 3">UI 12758</strain>
    </source>
</reference>
<sequence>MGKLKNIVTPLHKATQRDYLARMQDHKIECMIKAKEYGFDYWDGDRRFGYGGYKYIPGRWKPVAETLIEDYNLRPGSKVLDVGCGKGFLLYEMLLIEPKLEVVGFDSSVYGLENAKEEVKPHLFQYKAQDPYPFGNNEFDLVISLGTFHNLKLFELKSALNEMERVGKNGYLMLESYRNEKELFNLECWALTAESLLEVSEWIWLYHEFGYTGDYEFIFFE</sequence>
<dbReference type="Proteomes" id="UP000001340">
    <property type="component" value="Unassembled WGS sequence"/>
</dbReference>
<dbReference type="RefSeq" id="WP_000517241.1">
    <property type="nucleotide sequence ID" value="NZ_AHNR02000014.1"/>
</dbReference>
<evidence type="ECO:0000259" key="1">
    <source>
        <dbReference type="Pfam" id="PF13847"/>
    </source>
</evidence>
<evidence type="ECO:0000313" key="3">
    <source>
        <dbReference type="Proteomes" id="UP000001340"/>
    </source>
</evidence>
<feature type="domain" description="Methyltransferase" evidence="1">
    <location>
        <begin position="75"/>
        <end position="187"/>
    </location>
</feature>
<dbReference type="InterPro" id="IPR029063">
    <property type="entry name" value="SAM-dependent_MTases_sf"/>
</dbReference>
<organism evidence="2 3">
    <name type="scientific">Leptospira interrogans str. UI 12758</name>
    <dbReference type="NCBI Taxonomy" id="1049938"/>
    <lineage>
        <taxon>Bacteria</taxon>
        <taxon>Pseudomonadati</taxon>
        <taxon>Spirochaetota</taxon>
        <taxon>Spirochaetia</taxon>
        <taxon>Leptospirales</taxon>
        <taxon>Leptospiraceae</taxon>
        <taxon>Leptospira</taxon>
    </lineage>
</organism>
<dbReference type="Pfam" id="PF13847">
    <property type="entry name" value="Methyltransf_31"/>
    <property type="match status" value="1"/>
</dbReference>
<comment type="caution">
    <text evidence="2">The sequence shown here is derived from an EMBL/GenBank/DDBJ whole genome shotgun (WGS) entry which is preliminary data.</text>
</comment>
<gene>
    <name evidence="2" type="ORF">LEP1GSC105_4461</name>
</gene>
<protein>
    <submittedName>
        <fullName evidence="2">Methionine biosynthesis protein MetW-like protein</fullName>
    </submittedName>
</protein>